<dbReference type="GO" id="GO:0045892">
    <property type="term" value="P:negative regulation of DNA-templated transcription"/>
    <property type="evidence" value="ECO:0007669"/>
    <property type="project" value="TreeGrafter"/>
</dbReference>
<evidence type="ECO:0000313" key="11">
    <source>
        <dbReference type="Proteomes" id="UP000503011"/>
    </source>
</evidence>
<dbReference type="InterPro" id="IPR008988">
    <property type="entry name" value="Transcriptional_repressor_C"/>
</dbReference>
<dbReference type="GO" id="GO:0005737">
    <property type="term" value="C:cytoplasm"/>
    <property type="evidence" value="ECO:0007669"/>
    <property type="project" value="UniProtKB-SubCell"/>
</dbReference>
<dbReference type="EMBL" id="AP022871">
    <property type="protein sequence ID" value="BCB89600.1"/>
    <property type="molecule type" value="Genomic_DNA"/>
</dbReference>
<accession>A0A6F8YTX5</accession>
<dbReference type="SUPFAM" id="SSF50037">
    <property type="entry name" value="C-terminal domain of transcriptional repressors"/>
    <property type="match status" value="1"/>
</dbReference>
<keyword evidence="11" id="KW-1185">Reference proteome</keyword>
<evidence type="ECO:0000256" key="4">
    <source>
        <dbReference type="ARBA" id="ARBA00023004"/>
    </source>
</evidence>
<dbReference type="Proteomes" id="UP000503011">
    <property type="component" value="Chromosome"/>
</dbReference>
<dbReference type="GO" id="GO:0003677">
    <property type="term" value="F:DNA binding"/>
    <property type="evidence" value="ECO:0007669"/>
    <property type="project" value="UniProtKB-KW"/>
</dbReference>
<dbReference type="RefSeq" id="WP_232075327.1">
    <property type="nucleotide sequence ID" value="NZ_AP022871.1"/>
</dbReference>
<dbReference type="GO" id="GO:0046983">
    <property type="term" value="F:protein dimerization activity"/>
    <property type="evidence" value="ECO:0007669"/>
    <property type="project" value="InterPro"/>
</dbReference>
<dbReference type="GO" id="GO:0046914">
    <property type="term" value="F:transition metal ion binding"/>
    <property type="evidence" value="ECO:0007669"/>
    <property type="project" value="InterPro"/>
</dbReference>
<evidence type="ECO:0000259" key="9">
    <source>
        <dbReference type="Pfam" id="PF02742"/>
    </source>
</evidence>
<dbReference type="InterPro" id="IPR036388">
    <property type="entry name" value="WH-like_DNA-bd_sf"/>
</dbReference>
<dbReference type="InterPro" id="IPR050536">
    <property type="entry name" value="DtxR_MntR_Metal-Reg"/>
</dbReference>
<dbReference type="SUPFAM" id="SSF46785">
    <property type="entry name" value="Winged helix' DNA-binding domain"/>
    <property type="match status" value="1"/>
</dbReference>
<comment type="similarity">
    <text evidence="2">Belongs to the DtxR/MntR family.</text>
</comment>
<keyword evidence="5" id="KW-0805">Transcription regulation</keyword>
<name>A0A6F8YTX5_9ACTN</name>
<evidence type="ECO:0000313" key="10">
    <source>
        <dbReference type="EMBL" id="BCB89600.1"/>
    </source>
</evidence>
<comment type="subunit">
    <text evidence="3">Homodimer.</text>
</comment>
<dbReference type="Pfam" id="PF01325">
    <property type="entry name" value="Fe_dep_repress"/>
    <property type="match status" value="1"/>
</dbReference>
<dbReference type="Pfam" id="PF02742">
    <property type="entry name" value="Fe_dep_repr_C"/>
    <property type="match status" value="1"/>
</dbReference>
<dbReference type="Gene3D" id="2.30.30.90">
    <property type="match status" value="1"/>
</dbReference>
<dbReference type="SUPFAM" id="SSF47979">
    <property type="entry name" value="Iron-dependent repressor protein, dimerization domain"/>
    <property type="match status" value="1"/>
</dbReference>
<dbReference type="InterPro" id="IPR001367">
    <property type="entry name" value="Fe_dep_repressor"/>
</dbReference>
<reference evidence="10 11" key="1">
    <citation type="submission" date="2020-03" db="EMBL/GenBank/DDBJ databases">
        <title>Whole genome shotgun sequence of Phytohabitans suffuscus NBRC 105367.</title>
        <authorList>
            <person name="Komaki H."/>
            <person name="Tamura T."/>
        </authorList>
    </citation>
    <scope>NUCLEOTIDE SEQUENCE [LARGE SCALE GENOMIC DNA]</scope>
    <source>
        <strain evidence="10 11">NBRC 105367</strain>
    </source>
</reference>
<proteinExistence type="inferred from homology"/>
<feature type="domain" description="Iron dependent repressor metal binding and dimerisation" evidence="9">
    <location>
        <begin position="65"/>
        <end position="133"/>
    </location>
</feature>
<evidence type="ECO:0000256" key="5">
    <source>
        <dbReference type="ARBA" id="ARBA00023015"/>
    </source>
</evidence>
<reference evidence="10 11" key="2">
    <citation type="submission" date="2020-03" db="EMBL/GenBank/DDBJ databases">
        <authorList>
            <person name="Ichikawa N."/>
            <person name="Kimura A."/>
            <person name="Kitahashi Y."/>
            <person name="Uohara A."/>
        </authorList>
    </citation>
    <scope>NUCLEOTIDE SEQUENCE [LARGE SCALE GENOMIC DNA]</scope>
    <source>
        <strain evidence="10 11">NBRC 105367</strain>
    </source>
</reference>
<dbReference type="KEGG" id="psuu:Psuf_069130"/>
<keyword evidence="4" id="KW-0408">Iron</keyword>
<keyword evidence="6" id="KW-0238">DNA-binding</keyword>
<dbReference type="InterPro" id="IPR022687">
    <property type="entry name" value="HTH_DTXR"/>
</dbReference>
<gene>
    <name evidence="10" type="ORF">Psuf_069130</name>
</gene>
<dbReference type="InterPro" id="IPR036390">
    <property type="entry name" value="WH_DNA-bd_sf"/>
</dbReference>
<dbReference type="InterPro" id="IPR022689">
    <property type="entry name" value="Iron_dep_repressor"/>
</dbReference>
<evidence type="ECO:0000256" key="2">
    <source>
        <dbReference type="ARBA" id="ARBA00007871"/>
    </source>
</evidence>
<dbReference type="GO" id="GO:0003700">
    <property type="term" value="F:DNA-binding transcription factor activity"/>
    <property type="evidence" value="ECO:0007669"/>
    <property type="project" value="InterPro"/>
</dbReference>
<comment type="subcellular location">
    <subcellularLocation>
        <location evidence="1">Cytoplasm</location>
    </subcellularLocation>
</comment>
<dbReference type="PANTHER" id="PTHR33238">
    <property type="entry name" value="IRON (METAL) DEPENDENT REPRESSOR, DTXR FAMILY"/>
    <property type="match status" value="1"/>
</dbReference>
<dbReference type="SMART" id="SM00529">
    <property type="entry name" value="HTH_DTXR"/>
    <property type="match status" value="1"/>
</dbReference>
<evidence type="ECO:0000256" key="3">
    <source>
        <dbReference type="ARBA" id="ARBA00011738"/>
    </source>
</evidence>
<dbReference type="AlphaFoldDB" id="A0A6F8YTX5"/>
<keyword evidence="7" id="KW-0804">Transcription</keyword>
<dbReference type="InterPro" id="IPR036421">
    <property type="entry name" value="Fe_dep_repressor_sf"/>
</dbReference>
<dbReference type="PANTHER" id="PTHR33238:SF10">
    <property type="entry name" value="IRON-DEPENDENT REPRESSOR IDER"/>
    <property type="match status" value="1"/>
</dbReference>
<evidence type="ECO:0000256" key="7">
    <source>
        <dbReference type="ARBA" id="ARBA00023163"/>
    </source>
</evidence>
<protein>
    <submittedName>
        <fullName evidence="10">DtxR family transcriptional regulator</fullName>
    </submittedName>
</protein>
<evidence type="ECO:0000256" key="6">
    <source>
        <dbReference type="ARBA" id="ARBA00023125"/>
    </source>
</evidence>
<sequence length="235" mass="25544">MGYLGDVTGTYLRIVLELEEDQVVPRRARVAERVPHSMARVNQVTARLVRAGLVVVLEDRRLALTEAGRAYATAVMRRHRLAEAFLVDIVGVAYEDAHAEACRWQHVLSVHAERRIYHLLGRPSRSPYGNPIPGLATLGAPPSAHADVYGEQTLLAFRLGGEVTVSRIGEGAQRDAGLLRELRLAGVGPGARMTATWVADGVLVTGNGTTTYLSRDTAALLFVVAGRPAEVRRPR</sequence>
<feature type="domain" description="HTH dtxR-type" evidence="8">
    <location>
        <begin position="4"/>
        <end position="60"/>
    </location>
</feature>
<dbReference type="Gene3D" id="1.10.10.10">
    <property type="entry name" value="Winged helix-like DNA-binding domain superfamily/Winged helix DNA-binding domain"/>
    <property type="match status" value="1"/>
</dbReference>
<organism evidence="10 11">
    <name type="scientific">Phytohabitans suffuscus</name>
    <dbReference type="NCBI Taxonomy" id="624315"/>
    <lineage>
        <taxon>Bacteria</taxon>
        <taxon>Bacillati</taxon>
        <taxon>Actinomycetota</taxon>
        <taxon>Actinomycetes</taxon>
        <taxon>Micromonosporales</taxon>
        <taxon>Micromonosporaceae</taxon>
    </lineage>
</organism>
<dbReference type="InterPro" id="IPR038157">
    <property type="entry name" value="FeoA_core_dom"/>
</dbReference>
<evidence type="ECO:0000256" key="1">
    <source>
        <dbReference type="ARBA" id="ARBA00004496"/>
    </source>
</evidence>
<evidence type="ECO:0000259" key="8">
    <source>
        <dbReference type="Pfam" id="PF01325"/>
    </source>
</evidence>